<dbReference type="PANTHER" id="PTHR33908:SF11">
    <property type="entry name" value="MEMBRANE PROTEIN"/>
    <property type="match status" value="1"/>
</dbReference>
<dbReference type="InterPro" id="IPR050297">
    <property type="entry name" value="LipidA_mod_glycosyltrf_83"/>
</dbReference>
<evidence type="ECO:0000256" key="6">
    <source>
        <dbReference type="ARBA" id="ARBA00022989"/>
    </source>
</evidence>
<evidence type="ECO:0000256" key="3">
    <source>
        <dbReference type="ARBA" id="ARBA00022676"/>
    </source>
</evidence>
<feature type="transmembrane region" description="Helical" evidence="8">
    <location>
        <begin position="439"/>
        <end position="457"/>
    </location>
</feature>
<keyword evidence="6 8" id="KW-1133">Transmembrane helix</keyword>
<evidence type="ECO:0000256" key="7">
    <source>
        <dbReference type="ARBA" id="ARBA00023136"/>
    </source>
</evidence>
<keyword evidence="2" id="KW-1003">Cell membrane</keyword>
<keyword evidence="3" id="KW-0328">Glycosyltransferase</keyword>
<feature type="transmembrane region" description="Helical" evidence="8">
    <location>
        <begin position="203"/>
        <end position="221"/>
    </location>
</feature>
<evidence type="ECO:0000313" key="9">
    <source>
        <dbReference type="EMBL" id="MBM6577158.1"/>
    </source>
</evidence>
<feature type="transmembrane region" description="Helical" evidence="8">
    <location>
        <begin position="139"/>
        <end position="165"/>
    </location>
</feature>
<feature type="transmembrane region" description="Helical" evidence="8">
    <location>
        <begin position="413"/>
        <end position="433"/>
    </location>
</feature>
<organism evidence="9 10">
    <name type="scientific">Sphingomonas longa</name>
    <dbReference type="NCBI Taxonomy" id="2778730"/>
    <lineage>
        <taxon>Bacteria</taxon>
        <taxon>Pseudomonadati</taxon>
        <taxon>Pseudomonadota</taxon>
        <taxon>Alphaproteobacteria</taxon>
        <taxon>Sphingomonadales</taxon>
        <taxon>Sphingomonadaceae</taxon>
        <taxon>Sphingomonas</taxon>
    </lineage>
</organism>
<feature type="transmembrane region" description="Helical" evidence="8">
    <location>
        <begin position="261"/>
        <end position="280"/>
    </location>
</feature>
<dbReference type="RefSeq" id="WP_204199255.1">
    <property type="nucleotide sequence ID" value="NZ_JAFEMC010000003.1"/>
</dbReference>
<feature type="transmembrane region" description="Helical" evidence="8">
    <location>
        <begin position="287"/>
        <end position="307"/>
    </location>
</feature>
<evidence type="ECO:0000256" key="2">
    <source>
        <dbReference type="ARBA" id="ARBA00022475"/>
    </source>
</evidence>
<sequence>MTTRSARSCWLTNALAALLLLAAAYGVFSTPALVERWGTSPVGIVLTLVWAGLACRILAGAVRPPSRAEWAGLAVAAAALRIGSALLAANRVSPGDSAIYVELAQNGLAGRGLAIDDPWLGIAVRAFYPPLYPLLLAGWSWLAGFSTPSLLILSTAIDLLTAAAIVRLGERVADRRIGVATAALYLIWPATLFSAPLAQKEGLGVALAVLLALAWCMAGEGRWWRRSLAIGVAAGLLALTQPGWAPLALAFGLAAWPRIGWRRMLAVGAPAAGVAAAVMLPWWLRNGALFGAFVPLTSVSGLSLWIGNNPDATGRWMAYPAILHGLPELEVGRVAGGMARRWIIAHPAEFVRLTLAKAIRALGLAQSGVSRLSAMRPPIAPVYAAALLPLAQAAQTAMLAMTAAVLRFERRVPVAFLIAALAHMLLVDVWFEFDERHRDVVTPFLLLTLVAGAAAWLRRRTAPAVAASARPAA</sequence>
<evidence type="ECO:0000313" key="10">
    <source>
        <dbReference type="Proteomes" id="UP000763641"/>
    </source>
</evidence>
<gene>
    <name evidence="9" type="ORF">ILT43_12320</name>
</gene>
<dbReference type="PANTHER" id="PTHR33908">
    <property type="entry name" value="MANNOSYLTRANSFERASE YKCB-RELATED"/>
    <property type="match status" value="1"/>
</dbReference>
<evidence type="ECO:0000256" key="5">
    <source>
        <dbReference type="ARBA" id="ARBA00022692"/>
    </source>
</evidence>
<evidence type="ECO:0000256" key="1">
    <source>
        <dbReference type="ARBA" id="ARBA00004651"/>
    </source>
</evidence>
<dbReference type="Proteomes" id="UP000763641">
    <property type="component" value="Unassembled WGS sequence"/>
</dbReference>
<name>A0ABS2D9G1_9SPHN</name>
<feature type="transmembrane region" description="Helical" evidence="8">
    <location>
        <begin position="39"/>
        <end position="58"/>
    </location>
</feature>
<accession>A0ABS2D9G1</accession>
<evidence type="ECO:0000256" key="4">
    <source>
        <dbReference type="ARBA" id="ARBA00022679"/>
    </source>
</evidence>
<keyword evidence="5 8" id="KW-0812">Transmembrane</keyword>
<protein>
    <submittedName>
        <fullName evidence="9">Glycosyltransferase family 39 protein</fullName>
    </submittedName>
</protein>
<comment type="subcellular location">
    <subcellularLocation>
        <location evidence="1">Cell membrane</location>
        <topology evidence="1">Multi-pass membrane protein</topology>
    </subcellularLocation>
</comment>
<keyword evidence="4" id="KW-0808">Transferase</keyword>
<keyword evidence="7 8" id="KW-0472">Membrane</keyword>
<feature type="transmembrane region" description="Helical" evidence="8">
    <location>
        <begin position="177"/>
        <end position="197"/>
    </location>
</feature>
<keyword evidence="10" id="KW-1185">Reference proteome</keyword>
<evidence type="ECO:0000256" key="8">
    <source>
        <dbReference type="SAM" id="Phobius"/>
    </source>
</evidence>
<dbReference type="EMBL" id="JAFEMC010000003">
    <property type="protein sequence ID" value="MBM6577158.1"/>
    <property type="molecule type" value="Genomic_DNA"/>
</dbReference>
<feature type="transmembrane region" description="Helical" evidence="8">
    <location>
        <begin position="228"/>
        <end position="255"/>
    </location>
</feature>
<proteinExistence type="predicted"/>
<reference evidence="9 10" key="1">
    <citation type="submission" date="2020-12" db="EMBL/GenBank/DDBJ databases">
        <title>Sphingomonas sp.</title>
        <authorList>
            <person name="Kim M.K."/>
        </authorList>
    </citation>
    <scope>NUCLEOTIDE SEQUENCE [LARGE SCALE GENOMIC DNA]</scope>
    <source>
        <strain evidence="9 10">BT552</strain>
    </source>
</reference>
<comment type="caution">
    <text evidence="9">The sequence shown here is derived from an EMBL/GenBank/DDBJ whole genome shotgun (WGS) entry which is preliminary data.</text>
</comment>
<feature type="transmembrane region" description="Helical" evidence="8">
    <location>
        <begin position="382"/>
        <end position="406"/>
    </location>
</feature>